<keyword evidence="4" id="KW-1185">Reference proteome</keyword>
<sequence>MRGIDGSMAVKRPSRPALLVLAGTIAATIGGSALLMRRHRPVAKGDNSIEPARMPGSAADIHVGTGLLGQRP</sequence>
<evidence type="ECO:0000256" key="1">
    <source>
        <dbReference type="SAM" id="MobiDB-lite"/>
    </source>
</evidence>
<dbReference type="EMBL" id="JBHUFC010000006">
    <property type="protein sequence ID" value="MFD1788767.1"/>
    <property type="molecule type" value="Genomic_DNA"/>
</dbReference>
<comment type="caution">
    <text evidence="3">The sequence shown here is derived from an EMBL/GenBank/DDBJ whole genome shotgun (WGS) entry which is preliminary data.</text>
</comment>
<keyword evidence="2" id="KW-0812">Transmembrane</keyword>
<reference evidence="4" key="1">
    <citation type="journal article" date="2019" name="Int. J. Syst. Evol. Microbiol.">
        <title>The Global Catalogue of Microorganisms (GCM) 10K type strain sequencing project: providing services to taxonomists for standard genome sequencing and annotation.</title>
        <authorList>
            <consortium name="The Broad Institute Genomics Platform"/>
            <consortium name="The Broad Institute Genome Sequencing Center for Infectious Disease"/>
            <person name="Wu L."/>
            <person name="Ma J."/>
        </authorList>
    </citation>
    <scope>NUCLEOTIDE SEQUENCE [LARGE SCALE GENOMIC DNA]</scope>
    <source>
        <strain evidence="4">Q85</strain>
    </source>
</reference>
<feature type="transmembrane region" description="Helical" evidence="2">
    <location>
        <begin position="17"/>
        <end position="36"/>
    </location>
</feature>
<evidence type="ECO:0000313" key="4">
    <source>
        <dbReference type="Proteomes" id="UP001597283"/>
    </source>
</evidence>
<dbReference type="Proteomes" id="UP001597283">
    <property type="component" value="Unassembled WGS sequence"/>
</dbReference>
<accession>A0ABW4NFH1</accession>
<proteinExistence type="predicted"/>
<keyword evidence="2" id="KW-1133">Transmembrane helix</keyword>
<keyword evidence="2" id="KW-0472">Membrane</keyword>
<evidence type="ECO:0000313" key="3">
    <source>
        <dbReference type="EMBL" id="MFD1788767.1"/>
    </source>
</evidence>
<dbReference type="RefSeq" id="WP_380941146.1">
    <property type="nucleotide sequence ID" value="NZ_JBHUFC010000006.1"/>
</dbReference>
<feature type="region of interest" description="Disordered" evidence="1">
    <location>
        <begin position="45"/>
        <end position="72"/>
    </location>
</feature>
<organism evidence="3 4">
    <name type="scientific">Sphingomonas floccifaciens</name>
    <dbReference type="NCBI Taxonomy" id="1844115"/>
    <lineage>
        <taxon>Bacteria</taxon>
        <taxon>Pseudomonadati</taxon>
        <taxon>Pseudomonadota</taxon>
        <taxon>Alphaproteobacteria</taxon>
        <taxon>Sphingomonadales</taxon>
        <taxon>Sphingomonadaceae</taxon>
        <taxon>Sphingomonas</taxon>
    </lineage>
</organism>
<protein>
    <submittedName>
        <fullName evidence="3">Uncharacterized protein</fullName>
    </submittedName>
</protein>
<name>A0ABW4NFH1_9SPHN</name>
<gene>
    <name evidence="3" type="ORF">ACFSC3_14470</name>
</gene>
<evidence type="ECO:0000256" key="2">
    <source>
        <dbReference type="SAM" id="Phobius"/>
    </source>
</evidence>